<dbReference type="InterPro" id="IPR050428">
    <property type="entry name" value="TCS_sensor_his_kinase"/>
</dbReference>
<dbReference type="RefSeq" id="WP_344586574.1">
    <property type="nucleotide sequence ID" value="NZ_BAAARW010000002.1"/>
</dbReference>
<evidence type="ECO:0000256" key="4">
    <source>
        <dbReference type="ARBA" id="ARBA00022679"/>
    </source>
</evidence>
<dbReference type="PANTHER" id="PTHR45436">
    <property type="entry name" value="SENSOR HISTIDINE KINASE YKOH"/>
    <property type="match status" value="1"/>
</dbReference>
<keyword evidence="5 8" id="KW-0418">Kinase</keyword>
<feature type="domain" description="Histidine kinase/HSP90-like ATPase" evidence="7">
    <location>
        <begin position="221"/>
        <end position="327"/>
    </location>
</feature>
<proteinExistence type="predicted"/>
<dbReference type="EC" id="2.7.13.3" evidence="2"/>
<accession>A0ABN3ICM4</accession>
<protein>
    <recommendedName>
        <fullName evidence="2">histidine kinase</fullName>
        <ecNumber evidence="2">2.7.13.3</ecNumber>
    </recommendedName>
</protein>
<sequence>MEQFLLALAIVCSLAGLGAFGVLLFRQRQVTQVLRRQNATLTDGLTRRDEEIRHLAATRLPELMESLQNPSVTVSGPLHDPRQLGPSYERGIKELMEVFSSTVETVRARTDQAAKSTLRSTMRGVQSLANEQQLAITTMQERHDDPDMLEDLLRLDHMNAQLGRRAQATAVLSGSWPGQQRSASSLSDVVRGATSRIRDYLRVRVHSPVNAAVVSRAVEPVVLVLAELLDNAARHSQPDTSVEVNVQTTHNGVAIMIDDAGVAMDAEELAHASRLLSGLGTLDINQLGDPPQIGFALAGVLAARYGFTVSVDTRSPYGGVRAVVFLPSVLITTVPTDDEPAPQSQSSSNAPSRSGSARDSSARTAGRAAKTTATPSAGAARAAGDPPAPRTAAGATKTAGGLPKRRRVESTETFQPEGDGPAEPARPAKDTAAGLGAWQRGTRSGRAATPSDGTAAPTGRPAAPSEGAPESDDARAAEGEDQRP</sequence>
<keyword evidence="4" id="KW-0808">Transferase</keyword>
<evidence type="ECO:0000313" key="8">
    <source>
        <dbReference type="EMBL" id="GAA2400130.1"/>
    </source>
</evidence>
<keyword evidence="3" id="KW-0597">Phosphoprotein</keyword>
<organism evidence="8 9">
    <name type="scientific">Actinomadura vinacea</name>
    <dbReference type="NCBI Taxonomy" id="115336"/>
    <lineage>
        <taxon>Bacteria</taxon>
        <taxon>Bacillati</taxon>
        <taxon>Actinomycetota</taxon>
        <taxon>Actinomycetes</taxon>
        <taxon>Streptosporangiales</taxon>
        <taxon>Thermomonosporaceae</taxon>
        <taxon>Actinomadura</taxon>
    </lineage>
</organism>
<comment type="caution">
    <text evidence="8">The sequence shown here is derived from an EMBL/GenBank/DDBJ whole genome shotgun (WGS) entry which is preliminary data.</text>
</comment>
<name>A0ABN3ICM4_9ACTN</name>
<dbReference type="PANTHER" id="PTHR45436:SF5">
    <property type="entry name" value="SENSOR HISTIDINE KINASE TRCS"/>
    <property type="match status" value="1"/>
</dbReference>
<dbReference type="EMBL" id="BAAARW010000002">
    <property type="protein sequence ID" value="GAA2400130.1"/>
    <property type="molecule type" value="Genomic_DNA"/>
</dbReference>
<evidence type="ECO:0000259" key="7">
    <source>
        <dbReference type="Pfam" id="PF02518"/>
    </source>
</evidence>
<evidence type="ECO:0000256" key="1">
    <source>
        <dbReference type="ARBA" id="ARBA00000085"/>
    </source>
</evidence>
<feature type="compositionally biased region" description="Low complexity" evidence="6">
    <location>
        <begin position="453"/>
        <end position="464"/>
    </location>
</feature>
<evidence type="ECO:0000256" key="6">
    <source>
        <dbReference type="SAM" id="MobiDB-lite"/>
    </source>
</evidence>
<comment type="catalytic activity">
    <reaction evidence="1">
        <text>ATP + protein L-histidine = ADP + protein N-phospho-L-histidine.</text>
        <dbReference type="EC" id="2.7.13.3"/>
    </reaction>
</comment>
<keyword evidence="9" id="KW-1185">Reference proteome</keyword>
<dbReference type="GO" id="GO:0016301">
    <property type="term" value="F:kinase activity"/>
    <property type="evidence" value="ECO:0007669"/>
    <property type="project" value="UniProtKB-KW"/>
</dbReference>
<dbReference type="Gene3D" id="3.30.565.10">
    <property type="entry name" value="Histidine kinase-like ATPase, C-terminal domain"/>
    <property type="match status" value="1"/>
</dbReference>
<reference evidence="8 9" key="1">
    <citation type="journal article" date="2019" name="Int. J. Syst. Evol. Microbiol.">
        <title>The Global Catalogue of Microorganisms (GCM) 10K type strain sequencing project: providing services to taxonomists for standard genome sequencing and annotation.</title>
        <authorList>
            <consortium name="The Broad Institute Genomics Platform"/>
            <consortium name="The Broad Institute Genome Sequencing Center for Infectious Disease"/>
            <person name="Wu L."/>
            <person name="Ma J."/>
        </authorList>
    </citation>
    <scope>NUCLEOTIDE SEQUENCE [LARGE SCALE GENOMIC DNA]</scope>
    <source>
        <strain evidence="8 9">JCM 3325</strain>
    </source>
</reference>
<feature type="compositionally biased region" description="Low complexity" evidence="6">
    <location>
        <begin position="341"/>
        <end position="402"/>
    </location>
</feature>
<feature type="compositionally biased region" description="Basic and acidic residues" evidence="6">
    <location>
        <begin position="472"/>
        <end position="484"/>
    </location>
</feature>
<dbReference type="Pfam" id="PF02518">
    <property type="entry name" value="HATPase_c"/>
    <property type="match status" value="1"/>
</dbReference>
<dbReference type="SUPFAM" id="SSF55874">
    <property type="entry name" value="ATPase domain of HSP90 chaperone/DNA topoisomerase II/histidine kinase"/>
    <property type="match status" value="1"/>
</dbReference>
<gene>
    <name evidence="8" type="ORF">GCM10010191_04070</name>
</gene>
<dbReference type="InterPro" id="IPR003594">
    <property type="entry name" value="HATPase_dom"/>
</dbReference>
<evidence type="ECO:0000256" key="3">
    <source>
        <dbReference type="ARBA" id="ARBA00022553"/>
    </source>
</evidence>
<evidence type="ECO:0000256" key="2">
    <source>
        <dbReference type="ARBA" id="ARBA00012438"/>
    </source>
</evidence>
<dbReference type="InterPro" id="IPR036890">
    <property type="entry name" value="HATPase_C_sf"/>
</dbReference>
<evidence type="ECO:0000313" key="9">
    <source>
        <dbReference type="Proteomes" id="UP001501231"/>
    </source>
</evidence>
<feature type="region of interest" description="Disordered" evidence="6">
    <location>
        <begin position="335"/>
        <end position="484"/>
    </location>
</feature>
<evidence type="ECO:0000256" key="5">
    <source>
        <dbReference type="ARBA" id="ARBA00022777"/>
    </source>
</evidence>
<dbReference type="Proteomes" id="UP001501231">
    <property type="component" value="Unassembled WGS sequence"/>
</dbReference>